<feature type="domain" description="GPCR family 3 nine cysteines" evidence="1">
    <location>
        <begin position="1"/>
        <end position="37"/>
    </location>
</feature>
<evidence type="ECO:0000313" key="3">
    <source>
        <dbReference type="Proteomes" id="UP001623349"/>
    </source>
</evidence>
<keyword evidence="2" id="KW-0675">Receptor</keyword>
<keyword evidence="3" id="KW-1185">Reference proteome</keyword>
<reference evidence="2 3" key="1">
    <citation type="submission" date="2024-08" db="EMBL/GenBank/DDBJ databases">
        <title>The draft genome of Apodemus speciosus.</title>
        <authorList>
            <person name="Nabeshima K."/>
            <person name="Suzuki S."/>
            <person name="Onuma M."/>
        </authorList>
    </citation>
    <scope>NUCLEOTIDE SEQUENCE [LARGE SCALE GENOMIC DNA]</scope>
    <source>
        <strain evidence="2">IB14-021</strain>
    </source>
</reference>
<organism evidence="2 3">
    <name type="scientific">Apodemus speciosus</name>
    <name type="common">Large Japanese field mouse</name>
    <dbReference type="NCBI Taxonomy" id="105296"/>
    <lineage>
        <taxon>Eukaryota</taxon>
        <taxon>Metazoa</taxon>
        <taxon>Chordata</taxon>
        <taxon>Craniata</taxon>
        <taxon>Vertebrata</taxon>
        <taxon>Euteleostomi</taxon>
        <taxon>Mammalia</taxon>
        <taxon>Eutheria</taxon>
        <taxon>Euarchontoglires</taxon>
        <taxon>Glires</taxon>
        <taxon>Rodentia</taxon>
        <taxon>Myomorpha</taxon>
        <taxon>Muroidea</taxon>
        <taxon>Muridae</taxon>
        <taxon>Murinae</taxon>
        <taxon>Apodemus</taxon>
    </lineage>
</organism>
<dbReference type="Pfam" id="PF07562">
    <property type="entry name" value="NCD3G"/>
    <property type="match status" value="1"/>
</dbReference>
<evidence type="ECO:0000313" key="2">
    <source>
        <dbReference type="EMBL" id="GAB1287361.1"/>
    </source>
</evidence>
<protein>
    <submittedName>
        <fullName evidence="2">Vomeronasal 2, receptor 15</fullName>
    </submittedName>
</protein>
<proteinExistence type="predicted"/>
<comment type="caution">
    <text evidence="2">The sequence shown here is derived from an EMBL/GenBank/DDBJ whole genome shotgun (WGS) entry which is preliminary data.</text>
</comment>
<evidence type="ECO:0000259" key="1">
    <source>
        <dbReference type="Pfam" id="PF07562"/>
    </source>
</evidence>
<dbReference type="EMBL" id="BAAFST010000002">
    <property type="protein sequence ID" value="GAB1287361.1"/>
    <property type="molecule type" value="Genomic_DNA"/>
</dbReference>
<dbReference type="InterPro" id="IPR038550">
    <property type="entry name" value="GPCR_3_9-Cys_sf"/>
</dbReference>
<dbReference type="InterPro" id="IPR011500">
    <property type="entry name" value="GPCR_3_9-Cys_dom"/>
</dbReference>
<dbReference type="Gene3D" id="2.10.50.30">
    <property type="entry name" value="GPCR, family 3, nine cysteines domain"/>
    <property type="match status" value="1"/>
</dbReference>
<gene>
    <name evidence="2" type="ORF">APTSU1_000259100</name>
</gene>
<name>A0ABQ0EK29_APOSI</name>
<accession>A0ABQ0EK29</accession>
<sequence>MCSVPCTAGFRKMHQEETADCCFNCVQCPENEVSNETGTGLDAEENMMNLSTFSSKLEI</sequence>
<dbReference type="Proteomes" id="UP001623349">
    <property type="component" value="Unassembled WGS sequence"/>
</dbReference>